<accession>A0A832SEU2</accession>
<reference evidence="1" key="1">
    <citation type="journal article" date="2020" name="bioRxiv">
        <title>A rank-normalized archaeal taxonomy based on genome phylogeny resolves widespread incomplete and uneven classifications.</title>
        <authorList>
            <person name="Rinke C."/>
            <person name="Chuvochina M."/>
            <person name="Mussig A.J."/>
            <person name="Chaumeil P.-A."/>
            <person name="Waite D.W."/>
            <person name="Whitman W.B."/>
            <person name="Parks D.H."/>
            <person name="Hugenholtz P."/>
        </authorList>
    </citation>
    <scope>NUCLEOTIDE SEQUENCE</scope>
    <source>
        <strain evidence="1">UBA8876</strain>
    </source>
</reference>
<evidence type="ECO:0000313" key="1">
    <source>
        <dbReference type="EMBL" id="HIH94006.1"/>
    </source>
</evidence>
<sequence length="73" mass="8793">MKIKRKQLIMQKITKTTIAGEKKEPEHMLFLKRCPECHSELENDLFRGFQYCNVCGYWTRKETARLEPIMIME</sequence>
<proteinExistence type="predicted"/>
<comment type="caution">
    <text evidence="1">The sequence shown here is derived from an EMBL/GenBank/DDBJ whole genome shotgun (WGS) entry which is preliminary data.</text>
</comment>
<gene>
    <name evidence="1" type="ORF">HA338_08170</name>
</gene>
<name>A0A832SEU2_9EURY</name>
<organism evidence="1 2">
    <name type="scientific">Methanosarcina acetivorans</name>
    <dbReference type="NCBI Taxonomy" id="2214"/>
    <lineage>
        <taxon>Archaea</taxon>
        <taxon>Methanobacteriati</taxon>
        <taxon>Methanobacteriota</taxon>
        <taxon>Stenosarchaea group</taxon>
        <taxon>Methanomicrobia</taxon>
        <taxon>Methanosarcinales</taxon>
        <taxon>Methanosarcinaceae</taxon>
        <taxon>Methanosarcina</taxon>
    </lineage>
</organism>
<dbReference type="RefSeq" id="WP_281085380.1">
    <property type="nucleotide sequence ID" value="NZ_DUJU01000094.1"/>
</dbReference>
<dbReference type="Proteomes" id="UP000600774">
    <property type="component" value="Unassembled WGS sequence"/>
</dbReference>
<protein>
    <submittedName>
        <fullName evidence="1">Uncharacterized protein</fullName>
    </submittedName>
</protein>
<evidence type="ECO:0000313" key="2">
    <source>
        <dbReference type="Proteomes" id="UP000600774"/>
    </source>
</evidence>
<dbReference type="SUPFAM" id="SSF57783">
    <property type="entry name" value="Zinc beta-ribbon"/>
    <property type="match status" value="1"/>
</dbReference>
<dbReference type="AlphaFoldDB" id="A0A832SEU2"/>
<dbReference type="EMBL" id="DUJU01000094">
    <property type="protein sequence ID" value="HIH94006.1"/>
    <property type="molecule type" value="Genomic_DNA"/>
</dbReference>